<dbReference type="EMBL" id="JAAARO010000002">
    <property type="protein sequence ID" value="KAF5751427.1"/>
    <property type="molecule type" value="Genomic_DNA"/>
</dbReference>
<proteinExistence type="predicted"/>
<dbReference type="Proteomes" id="UP000593562">
    <property type="component" value="Unassembled WGS sequence"/>
</dbReference>
<dbReference type="PANTHER" id="PTHR33912:SF5">
    <property type="entry name" value="F22G5.17"/>
    <property type="match status" value="1"/>
</dbReference>
<reference evidence="1 2" key="1">
    <citation type="journal article" date="2020" name="Nat. Commun.">
        <title>Genome of Tripterygium wilfordii and identification of cytochrome P450 involved in triptolide biosynthesis.</title>
        <authorList>
            <person name="Tu L."/>
            <person name="Su P."/>
            <person name="Zhang Z."/>
            <person name="Gao L."/>
            <person name="Wang J."/>
            <person name="Hu T."/>
            <person name="Zhou J."/>
            <person name="Zhang Y."/>
            <person name="Zhao Y."/>
            <person name="Liu Y."/>
            <person name="Song Y."/>
            <person name="Tong Y."/>
            <person name="Lu Y."/>
            <person name="Yang J."/>
            <person name="Xu C."/>
            <person name="Jia M."/>
            <person name="Peters R.J."/>
            <person name="Huang L."/>
            <person name="Gao W."/>
        </authorList>
    </citation>
    <scope>NUCLEOTIDE SEQUENCE [LARGE SCALE GENOMIC DNA]</scope>
    <source>
        <strain evidence="2">cv. XIE 37</strain>
        <tissue evidence="1">Leaf</tissue>
    </source>
</reference>
<organism evidence="1 2">
    <name type="scientific">Tripterygium wilfordii</name>
    <name type="common">Thunder God vine</name>
    <dbReference type="NCBI Taxonomy" id="458696"/>
    <lineage>
        <taxon>Eukaryota</taxon>
        <taxon>Viridiplantae</taxon>
        <taxon>Streptophyta</taxon>
        <taxon>Embryophyta</taxon>
        <taxon>Tracheophyta</taxon>
        <taxon>Spermatophyta</taxon>
        <taxon>Magnoliopsida</taxon>
        <taxon>eudicotyledons</taxon>
        <taxon>Gunneridae</taxon>
        <taxon>Pentapetalae</taxon>
        <taxon>rosids</taxon>
        <taxon>fabids</taxon>
        <taxon>Celastrales</taxon>
        <taxon>Celastraceae</taxon>
        <taxon>Tripterygium</taxon>
    </lineage>
</organism>
<accession>A0A7J7DYM3</accession>
<comment type="caution">
    <text evidence="1">The sequence shown here is derived from an EMBL/GenBank/DDBJ whole genome shotgun (WGS) entry which is preliminary data.</text>
</comment>
<dbReference type="InterPro" id="IPR040381">
    <property type="entry name" value="At4g14450-like"/>
</dbReference>
<gene>
    <name evidence="1" type="ORF">HS088_TW02G00441</name>
</gene>
<name>A0A7J7DYM3_TRIWF</name>
<evidence type="ECO:0000313" key="1">
    <source>
        <dbReference type="EMBL" id="KAF5751427.1"/>
    </source>
</evidence>
<dbReference type="InParanoid" id="A0A7J7DYM3"/>
<keyword evidence="2" id="KW-1185">Reference proteome</keyword>
<evidence type="ECO:0000313" key="2">
    <source>
        <dbReference type="Proteomes" id="UP000593562"/>
    </source>
</evidence>
<dbReference type="AlphaFoldDB" id="A0A7J7DYM3"/>
<dbReference type="PANTHER" id="PTHR33912">
    <property type="entry name" value="OS01G0939400 PROTEIN"/>
    <property type="match status" value="1"/>
</dbReference>
<sequence>MEDIENIFQRQVIKAKNKARVEKPPTRLQRQAPATLHLDHVTTTINSFLAPTAIPLLSPLVVSPPPLPEQEEFIFPANGDSGKTTHENVGAPLTMGGGWQHPAVAGYMEPSAIFAFFQSQCVLVDQAR</sequence>
<protein>
    <submittedName>
        <fullName evidence="1">Uncharacterized protein</fullName>
    </submittedName>
</protein>